<reference evidence="2" key="1">
    <citation type="journal article" date="2014" name="PLoS ONE">
        <title>Transcriptome-Based Identification of ABC Transporters in the Western Tarnished Plant Bug Lygus hesperus.</title>
        <authorList>
            <person name="Hull J.J."/>
            <person name="Chaney K."/>
            <person name="Geib S.M."/>
            <person name="Fabrick J.A."/>
            <person name="Brent C.S."/>
            <person name="Walsh D."/>
            <person name="Lavine L.C."/>
        </authorList>
    </citation>
    <scope>NUCLEOTIDE SEQUENCE</scope>
</reference>
<feature type="compositionally biased region" description="Basic residues" evidence="1">
    <location>
        <begin position="172"/>
        <end position="188"/>
    </location>
</feature>
<feature type="region of interest" description="Disordered" evidence="1">
    <location>
        <begin position="152"/>
        <end position="188"/>
    </location>
</feature>
<gene>
    <name evidence="2" type="primary">gltA_5</name>
    <name evidence="2" type="ORF">CM83_2129</name>
</gene>
<dbReference type="EMBL" id="GBRD01010295">
    <property type="protein sequence ID" value="JAG55529.1"/>
    <property type="molecule type" value="Transcribed_RNA"/>
</dbReference>
<proteinExistence type="predicted"/>
<organism evidence="2">
    <name type="scientific">Lygus hesperus</name>
    <name type="common">Western plant bug</name>
    <dbReference type="NCBI Taxonomy" id="30085"/>
    <lineage>
        <taxon>Eukaryota</taxon>
        <taxon>Metazoa</taxon>
        <taxon>Ecdysozoa</taxon>
        <taxon>Arthropoda</taxon>
        <taxon>Hexapoda</taxon>
        <taxon>Insecta</taxon>
        <taxon>Pterygota</taxon>
        <taxon>Neoptera</taxon>
        <taxon>Paraneoptera</taxon>
        <taxon>Hemiptera</taxon>
        <taxon>Heteroptera</taxon>
        <taxon>Panheteroptera</taxon>
        <taxon>Cimicomorpha</taxon>
        <taxon>Miridae</taxon>
        <taxon>Mirini</taxon>
        <taxon>Lygus</taxon>
    </lineage>
</organism>
<sequence length="188" mass="21876">MEKRIVEAKRAAEMGESEFGIQEALSNYHEVFKQSMQSMENIAKSRSNRTLPKMSSFRQFINDTEKNLPPEGKSDEQVTKALNELKHLNKYNTFDPEKLPFIPELTKNFEEELAHLNIMYNDVLEDLNVKDDVVELAMTEFLEHTPKLKPAKSILKKIEDSERKREADAKSKRTPSKVTFQRKKKSKT</sequence>
<protein>
    <submittedName>
        <fullName evidence="2">Citrate synthase</fullName>
    </submittedName>
</protein>
<evidence type="ECO:0000256" key="1">
    <source>
        <dbReference type="SAM" id="MobiDB-lite"/>
    </source>
</evidence>
<name>A0A0A9YLB3_LYGHE</name>
<feature type="compositionally biased region" description="Basic and acidic residues" evidence="1">
    <location>
        <begin position="156"/>
        <end position="171"/>
    </location>
</feature>
<dbReference type="EMBL" id="GBHO01011198">
    <property type="protein sequence ID" value="JAG32406.1"/>
    <property type="molecule type" value="Transcribed_RNA"/>
</dbReference>
<dbReference type="AlphaFoldDB" id="A0A0A9YLB3"/>
<evidence type="ECO:0000313" key="3">
    <source>
        <dbReference type="EMBL" id="JAG55529.1"/>
    </source>
</evidence>
<accession>A0A0A9YLB3</accession>
<reference evidence="2" key="2">
    <citation type="submission" date="2014-07" db="EMBL/GenBank/DDBJ databases">
        <authorList>
            <person name="Hull J."/>
        </authorList>
    </citation>
    <scope>NUCLEOTIDE SEQUENCE</scope>
</reference>
<evidence type="ECO:0000313" key="2">
    <source>
        <dbReference type="EMBL" id="JAG32406.1"/>
    </source>
</evidence>
<reference evidence="3" key="3">
    <citation type="submission" date="2014-09" db="EMBL/GenBank/DDBJ databases">
        <authorList>
            <person name="Magalhaes I.L.F."/>
            <person name="Oliveira U."/>
            <person name="Santos F.R."/>
            <person name="Vidigal T.H.D.A."/>
            <person name="Brescovit A.D."/>
            <person name="Santos A.J."/>
        </authorList>
    </citation>
    <scope>NUCLEOTIDE SEQUENCE</scope>
</reference>